<dbReference type="Gene3D" id="3.30.70.120">
    <property type="match status" value="1"/>
</dbReference>
<keyword evidence="9" id="KW-1185">Reference proteome</keyword>
<evidence type="ECO:0000256" key="1">
    <source>
        <dbReference type="ARBA" id="ARBA00004651"/>
    </source>
</evidence>
<dbReference type="InterPro" id="IPR015867">
    <property type="entry name" value="N-reg_PII/ATP_PRibTrfase_C"/>
</dbReference>
<feature type="transmembrane region" description="Helical" evidence="6">
    <location>
        <begin position="20"/>
        <end position="37"/>
    </location>
</feature>
<comment type="caution">
    <text evidence="8">The sequence shown here is derived from an EMBL/GenBank/DDBJ whole genome shotgun (WGS) entry which is preliminary data.</text>
</comment>
<feature type="transmembrane region" description="Helical" evidence="6">
    <location>
        <begin position="43"/>
        <end position="62"/>
    </location>
</feature>
<evidence type="ECO:0000256" key="2">
    <source>
        <dbReference type="ARBA" id="ARBA00022475"/>
    </source>
</evidence>
<feature type="transmembrane region" description="Helical" evidence="6">
    <location>
        <begin position="157"/>
        <end position="178"/>
    </location>
</feature>
<dbReference type="PIRSF" id="PIRSF006483">
    <property type="entry name" value="Membrane_protein_YitT"/>
    <property type="match status" value="1"/>
</dbReference>
<dbReference type="EMBL" id="SLUN01000011">
    <property type="protein sequence ID" value="TCL69978.1"/>
    <property type="molecule type" value="Genomic_DNA"/>
</dbReference>
<feature type="transmembrane region" description="Helical" evidence="6">
    <location>
        <begin position="117"/>
        <end position="136"/>
    </location>
</feature>
<keyword evidence="3 6" id="KW-0812">Transmembrane</keyword>
<evidence type="ECO:0000256" key="5">
    <source>
        <dbReference type="ARBA" id="ARBA00023136"/>
    </source>
</evidence>
<keyword evidence="5 6" id="KW-0472">Membrane</keyword>
<dbReference type="InterPro" id="IPR051461">
    <property type="entry name" value="UPF0750_membrane"/>
</dbReference>
<dbReference type="Proteomes" id="UP000295008">
    <property type="component" value="Unassembled WGS sequence"/>
</dbReference>
<evidence type="ECO:0000313" key="8">
    <source>
        <dbReference type="EMBL" id="TCL69978.1"/>
    </source>
</evidence>
<evidence type="ECO:0000256" key="6">
    <source>
        <dbReference type="SAM" id="Phobius"/>
    </source>
</evidence>
<gene>
    <name evidence="8" type="ORF">EDC14_1011100</name>
</gene>
<dbReference type="InterPro" id="IPR019264">
    <property type="entry name" value="DUF2179"/>
</dbReference>
<dbReference type="GO" id="GO:0005886">
    <property type="term" value="C:plasma membrane"/>
    <property type="evidence" value="ECO:0007669"/>
    <property type="project" value="UniProtKB-SubCell"/>
</dbReference>
<evidence type="ECO:0000313" key="9">
    <source>
        <dbReference type="Proteomes" id="UP000295008"/>
    </source>
</evidence>
<keyword evidence="4 6" id="KW-1133">Transmembrane helix</keyword>
<dbReference type="Pfam" id="PF02588">
    <property type="entry name" value="YitT_membrane"/>
    <property type="match status" value="1"/>
</dbReference>
<keyword evidence="2" id="KW-1003">Cell membrane</keyword>
<sequence>MKLPRITFNRETIRREFLDYLGILVGVSLTSLALAWLQIPNKIAAGGVSGLAIVLYYLWGWSVSWTMFMLNLPLFLACLWVFGPRFGAKTLFGAAFISITLEFWEKVIKLLPLTRDPFLAALYGGVVAGIGMGIAFRFRGTTGGTDLAAQLLHRFTGISVGQSLLIFDGTIIALAGVVFRSTELALYAIITLFVTGKIVDIILEGFDYAKAAFIISEHSEAIGQKILSELQRGATGLTGRGLYSTTRKEVILCVISRAEVVKMKELVHQIDPKAFVIISDVHEVLGEGFKE</sequence>
<dbReference type="InterPro" id="IPR003740">
    <property type="entry name" value="YitT"/>
</dbReference>
<proteinExistence type="predicted"/>
<evidence type="ECO:0000256" key="3">
    <source>
        <dbReference type="ARBA" id="ARBA00022692"/>
    </source>
</evidence>
<evidence type="ECO:0000256" key="4">
    <source>
        <dbReference type="ARBA" id="ARBA00022989"/>
    </source>
</evidence>
<dbReference type="CDD" id="cd16380">
    <property type="entry name" value="YitT_C"/>
    <property type="match status" value="1"/>
</dbReference>
<dbReference type="PANTHER" id="PTHR33545:SF5">
    <property type="entry name" value="UPF0750 MEMBRANE PROTEIN YITT"/>
    <property type="match status" value="1"/>
</dbReference>
<dbReference type="Pfam" id="PF10035">
    <property type="entry name" value="DUF2179"/>
    <property type="match status" value="1"/>
</dbReference>
<organism evidence="8 9">
    <name type="scientific">Hydrogenispora ethanolica</name>
    <dbReference type="NCBI Taxonomy" id="1082276"/>
    <lineage>
        <taxon>Bacteria</taxon>
        <taxon>Bacillati</taxon>
        <taxon>Bacillota</taxon>
        <taxon>Hydrogenispora</taxon>
    </lineage>
</organism>
<feature type="transmembrane region" description="Helical" evidence="6">
    <location>
        <begin position="184"/>
        <end position="203"/>
    </location>
</feature>
<dbReference type="OrthoDB" id="3180973at2"/>
<dbReference type="AlphaFoldDB" id="A0A4R1RTV2"/>
<name>A0A4R1RTV2_HYDET</name>
<dbReference type="RefSeq" id="WP_132014300.1">
    <property type="nucleotide sequence ID" value="NZ_SLUN01000011.1"/>
</dbReference>
<evidence type="ECO:0000259" key="7">
    <source>
        <dbReference type="Pfam" id="PF10035"/>
    </source>
</evidence>
<protein>
    <submittedName>
        <fullName evidence="8">Uncharacterized membrane-anchored protein YitT (DUF2179 family)</fullName>
    </submittedName>
</protein>
<feature type="domain" description="DUF2179" evidence="7">
    <location>
        <begin position="232"/>
        <end position="286"/>
    </location>
</feature>
<comment type="subcellular location">
    <subcellularLocation>
        <location evidence="1">Cell membrane</location>
        <topology evidence="1">Multi-pass membrane protein</topology>
    </subcellularLocation>
</comment>
<dbReference type="PANTHER" id="PTHR33545">
    <property type="entry name" value="UPF0750 MEMBRANE PROTEIN YITT-RELATED"/>
    <property type="match status" value="1"/>
</dbReference>
<feature type="transmembrane region" description="Helical" evidence="6">
    <location>
        <begin position="74"/>
        <end position="97"/>
    </location>
</feature>
<accession>A0A4R1RTV2</accession>
<reference evidence="8 9" key="1">
    <citation type="submission" date="2019-03" db="EMBL/GenBank/DDBJ databases">
        <title>Genomic Encyclopedia of Type Strains, Phase IV (KMG-IV): sequencing the most valuable type-strain genomes for metagenomic binning, comparative biology and taxonomic classification.</title>
        <authorList>
            <person name="Goeker M."/>
        </authorList>
    </citation>
    <scope>NUCLEOTIDE SEQUENCE [LARGE SCALE GENOMIC DNA]</scope>
    <source>
        <strain evidence="8 9">LX-B</strain>
    </source>
</reference>